<name>A0ABU2NVI3_9ACTN</name>
<dbReference type="EMBL" id="JAVREQ010000018">
    <property type="protein sequence ID" value="MDT0380994.1"/>
    <property type="molecule type" value="Genomic_DNA"/>
</dbReference>
<feature type="transmembrane region" description="Helical" evidence="2">
    <location>
        <begin position="128"/>
        <end position="147"/>
    </location>
</feature>
<evidence type="ECO:0008006" key="5">
    <source>
        <dbReference type="Google" id="ProtNLM"/>
    </source>
</evidence>
<evidence type="ECO:0000313" key="4">
    <source>
        <dbReference type="Proteomes" id="UP001183414"/>
    </source>
</evidence>
<gene>
    <name evidence="3" type="ORF">RM572_19750</name>
</gene>
<keyword evidence="2" id="KW-1133">Transmembrane helix</keyword>
<protein>
    <recommendedName>
        <fullName evidence="5">Secreted protein</fullName>
    </recommendedName>
</protein>
<organism evidence="3 4">
    <name type="scientific">Streptomyces hazeniae</name>
    <dbReference type="NCBI Taxonomy" id="3075538"/>
    <lineage>
        <taxon>Bacteria</taxon>
        <taxon>Bacillati</taxon>
        <taxon>Actinomycetota</taxon>
        <taxon>Actinomycetes</taxon>
        <taxon>Kitasatosporales</taxon>
        <taxon>Streptomycetaceae</taxon>
        <taxon>Streptomyces</taxon>
    </lineage>
</organism>
<keyword evidence="2" id="KW-0812">Transmembrane</keyword>
<keyword evidence="4" id="KW-1185">Reference proteome</keyword>
<dbReference type="Proteomes" id="UP001183414">
    <property type="component" value="Unassembled WGS sequence"/>
</dbReference>
<evidence type="ECO:0000256" key="2">
    <source>
        <dbReference type="SAM" id="Phobius"/>
    </source>
</evidence>
<reference evidence="4" key="1">
    <citation type="submission" date="2023-07" db="EMBL/GenBank/DDBJ databases">
        <title>30 novel species of actinomycetes from the DSMZ collection.</title>
        <authorList>
            <person name="Nouioui I."/>
        </authorList>
    </citation>
    <scope>NUCLEOTIDE SEQUENCE [LARGE SCALE GENOMIC DNA]</scope>
    <source>
        <strain evidence="4">DSM 42041</strain>
    </source>
</reference>
<proteinExistence type="predicted"/>
<evidence type="ECO:0000256" key="1">
    <source>
        <dbReference type="SAM" id="MobiDB-lite"/>
    </source>
</evidence>
<evidence type="ECO:0000313" key="3">
    <source>
        <dbReference type="EMBL" id="MDT0380994.1"/>
    </source>
</evidence>
<sequence>MSWMKRRRTAALGAAVLFAWMFWNLLSGPTYEFEGSASPTGNPAFSVRCEPMIWRATWVEDWHASGIDGHHHTYTVTEGLEPRSQEFRTEWERRHREPFDLAAAQTLPDDTIRGELSALCADARTGQAGLMALVAVPAALLAVRGFAPRRRWVLTDLPPDGPPTTRGSATTPDAPGGGTAQST</sequence>
<dbReference type="RefSeq" id="WP_311674681.1">
    <property type="nucleotide sequence ID" value="NZ_JAVREQ010000018.1"/>
</dbReference>
<feature type="region of interest" description="Disordered" evidence="1">
    <location>
        <begin position="154"/>
        <end position="183"/>
    </location>
</feature>
<accession>A0ABU2NVI3</accession>
<comment type="caution">
    <text evidence="3">The sequence shown here is derived from an EMBL/GenBank/DDBJ whole genome shotgun (WGS) entry which is preliminary data.</text>
</comment>
<keyword evidence="2" id="KW-0472">Membrane</keyword>